<dbReference type="Proteomes" id="UP000317982">
    <property type="component" value="Unassembled WGS sequence"/>
</dbReference>
<feature type="domain" description="Fumarylacetoacetase-like C-terminal" evidence="2">
    <location>
        <begin position="70"/>
        <end position="272"/>
    </location>
</feature>
<dbReference type="PANTHER" id="PTHR11820">
    <property type="entry name" value="ACYLPYRUVASE"/>
    <property type="match status" value="1"/>
</dbReference>
<organism evidence="3 4">
    <name type="scientific">Cryptosporangium phraense</name>
    <dbReference type="NCBI Taxonomy" id="2593070"/>
    <lineage>
        <taxon>Bacteria</taxon>
        <taxon>Bacillati</taxon>
        <taxon>Actinomycetota</taxon>
        <taxon>Actinomycetes</taxon>
        <taxon>Cryptosporangiales</taxon>
        <taxon>Cryptosporangiaceae</taxon>
        <taxon>Cryptosporangium</taxon>
    </lineage>
</organism>
<evidence type="ECO:0000259" key="2">
    <source>
        <dbReference type="Pfam" id="PF01557"/>
    </source>
</evidence>
<evidence type="ECO:0000313" key="3">
    <source>
        <dbReference type="EMBL" id="TQS45693.1"/>
    </source>
</evidence>
<proteinExistence type="predicted"/>
<dbReference type="GO" id="GO:0046872">
    <property type="term" value="F:metal ion binding"/>
    <property type="evidence" value="ECO:0007669"/>
    <property type="project" value="UniProtKB-KW"/>
</dbReference>
<evidence type="ECO:0000313" key="4">
    <source>
        <dbReference type="Proteomes" id="UP000317982"/>
    </source>
</evidence>
<dbReference type="GO" id="GO:0018773">
    <property type="term" value="F:acetylpyruvate hydrolase activity"/>
    <property type="evidence" value="ECO:0007669"/>
    <property type="project" value="TreeGrafter"/>
</dbReference>
<name>A0A545AWI6_9ACTN</name>
<protein>
    <submittedName>
        <fullName evidence="3">Fumarylacetoacetate hydrolase family protein</fullName>
    </submittedName>
</protein>
<dbReference type="Pfam" id="PF01557">
    <property type="entry name" value="FAA_hydrolase"/>
    <property type="match status" value="1"/>
</dbReference>
<dbReference type="SUPFAM" id="SSF56529">
    <property type="entry name" value="FAH"/>
    <property type="match status" value="1"/>
</dbReference>
<dbReference type="RefSeq" id="WP_142703921.1">
    <property type="nucleotide sequence ID" value="NZ_VIRS01000004.1"/>
</dbReference>
<accession>A0A545AWI6</accession>
<dbReference type="EMBL" id="VIRS01000004">
    <property type="protein sequence ID" value="TQS45693.1"/>
    <property type="molecule type" value="Genomic_DNA"/>
</dbReference>
<dbReference type="Gene3D" id="3.90.850.10">
    <property type="entry name" value="Fumarylacetoacetase-like, C-terminal domain"/>
    <property type="match status" value="1"/>
</dbReference>
<keyword evidence="4" id="KW-1185">Reference proteome</keyword>
<reference evidence="3 4" key="1">
    <citation type="submission" date="2019-07" db="EMBL/GenBank/DDBJ databases">
        <title>Cryptosporangium phraense sp. nov., isolated from plant litter.</title>
        <authorList>
            <person name="Suriyachadkun C."/>
        </authorList>
    </citation>
    <scope>NUCLEOTIDE SEQUENCE [LARGE SCALE GENOMIC DNA]</scope>
    <source>
        <strain evidence="3 4">A-T 5661</strain>
    </source>
</reference>
<evidence type="ECO:0000256" key="1">
    <source>
        <dbReference type="ARBA" id="ARBA00022723"/>
    </source>
</evidence>
<dbReference type="AlphaFoldDB" id="A0A545AWI6"/>
<dbReference type="PANTHER" id="PTHR11820:SF7">
    <property type="entry name" value="ACYLPYRUVASE FAHD1, MITOCHONDRIAL"/>
    <property type="match status" value="1"/>
</dbReference>
<sequence>METLVTRYGIARVEGDELAIVDLPYPDLSALLNSGGTLDEVAKAAVTRRLPKSQLDDVAVAPLSLSTTAVWGVGLNYHGKAALTGRPVPTSPILFLKPSSALTTHRASLPIPAGLTEQFDYEAEVGIVLGRALVDADPEDVWDAVAGIIAANDTTARDVMKATGTPVLAKGFPGCAPFGPTVLPLADVEDPNAIPVASWVDGEQRQESSTADLIFDVPDLLARLSRYARLEPGDVVLTGTPPGTGQDRGDYLRPGQQVTIAVGGLTPLVNTIS</sequence>
<dbReference type="InterPro" id="IPR011234">
    <property type="entry name" value="Fumarylacetoacetase-like_C"/>
</dbReference>
<dbReference type="InterPro" id="IPR036663">
    <property type="entry name" value="Fumarylacetoacetase_C_sf"/>
</dbReference>
<keyword evidence="1" id="KW-0479">Metal-binding</keyword>
<dbReference type="InParanoid" id="A0A545AWI6"/>
<gene>
    <name evidence="3" type="ORF">FL583_08210</name>
</gene>
<keyword evidence="3" id="KW-0378">Hydrolase</keyword>
<dbReference type="OrthoDB" id="9805307at2"/>
<comment type="caution">
    <text evidence="3">The sequence shown here is derived from an EMBL/GenBank/DDBJ whole genome shotgun (WGS) entry which is preliminary data.</text>
</comment>